<dbReference type="Gene3D" id="1.10.10.10">
    <property type="entry name" value="Winged helix-like DNA-binding domain superfamily/Winged helix DNA-binding domain"/>
    <property type="match status" value="1"/>
</dbReference>
<dbReference type="InterPro" id="IPR029063">
    <property type="entry name" value="SAM-dependent_MTases_sf"/>
</dbReference>
<evidence type="ECO:0000256" key="2">
    <source>
        <dbReference type="ARBA" id="ARBA00022679"/>
    </source>
</evidence>
<dbReference type="PROSITE" id="PS51683">
    <property type="entry name" value="SAM_OMT_II"/>
    <property type="match status" value="1"/>
</dbReference>
<dbReference type="CDD" id="cd02440">
    <property type="entry name" value="AdoMet_MTases"/>
    <property type="match status" value="1"/>
</dbReference>
<dbReference type="InterPro" id="IPR036388">
    <property type="entry name" value="WH-like_DNA-bd_sf"/>
</dbReference>
<dbReference type="EMBL" id="JANUCP010000002">
    <property type="protein sequence ID" value="MCS3918477.1"/>
    <property type="molecule type" value="Genomic_DNA"/>
</dbReference>
<evidence type="ECO:0000259" key="4">
    <source>
        <dbReference type="Pfam" id="PF00891"/>
    </source>
</evidence>
<evidence type="ECO:0000256" key="1">
    <source>
        <dbReference type="ARBA" id="ARBA00022603"/>
    </source>
</evidence>
<keyword evidence="2" id="KW-0808">Transferase</keyword>
<dbReference type="Pfam" id="PF08100">
    <property type="entry name" value="Dimerisation"/>
    <property type="match status" value="1"/>
</dbReference>
<dbReference type="PANTHER" id="PTHR43712:SF2">
    <property type="entry name" value="O-METHYLTRANSFERASE CICE"/>
    <property type="match status" value="1"/>
</dbReference>
<dbReference type="SUPFAM" id="SSF46785">
    <property type="entry name" value="Winged helix' DNA-binding domain"/>
    <property type="match status" value="1"/>
</dbReference>
<dbReference type="Pfam" id="PF00891">
    <property type="entry name" value="Methyltransf_2"/>
    <property type="match status" value="1"/>
</dbReference>
<gene>
    <name evidence="6" type="ORF">M2350_000877</name>
</gene>
<dbReference type="SUPFAM" id="SSF53335">
    <property type="entry name" value="S-adenosyl-L-methionine-dependent methyltransferases"/>
    <property type="match status" value="1"/>
</dbReference>
<dbReference type="InterPro" id="IPR036390">
    <property type="entry name" value="WH_DNA-bd_sf"/>
</dbReference>
<dbReference type="Gene3D" id="3.40.50.150">
    <property type="entry name" value="Vaccinia Virus protein VP39"/>
    <property type="match status" value="1"/>
</dbReference>
<organism evidence="6 7">
    <name type="scientific">Candidatus Fervidibacter sacchari</name>
    <dbReference type="NCBI Taxonomy" id="1448929"/>
    <lineage>
        <taxon>Bacteria</taxon>
        <taxon>Candidatus Fervidibacterota</taxon>
        <taxon>Candidatus Fervidibacter</taxon>
    </lineage>
</organism>
<dbReference type="RefSeq" id="WP_259094362.1">
    <property type="nucleotide sequence ID" value="NZ_CP130454.1"/>
</dbReference>
<dbReference type="InterPro" id="IPR016461">
    <property type="entry name" value="COMT-like"/>
</dbReference>
<accession>A0ABT2EKK8</accession>
<evidence type="ECO:0000313" key="7">
    <source>
        <dbReference type="Proteomes" id="UP001204798"/>
    </source>
</evidence>
<keyword evidence="6" id="KW-0830">Ubiquinone</keyword>
<dbReference type="Proteomes" id="UP001204798">
    <property type="component" value="Unassembled WGS sequence"/>
</dbReference>
<keyword evidence="3" id="KW-0949">S-adenosyl-L-methionine</keyword>
<reference evidence="6 7" key="1">
    <citation type="submission" date="2022-08" db="EMBL/GenBank/DDBJ databases">
        <title>Bacterial and archaeal communities from various locations to study Microbial Dark Matter (Phase II).</title>
        <authorList>
            <person name="Stepanauskas R."/>
        </authorList>
    </citation>
    <scope>NUCLEOTIDE SEQUENCE [LARGE SCALE GENOMIC DNA]</scope>
    <source>
        <strain evidence="6 7">PD1</strain>
    </source>
</reference>
<feature type="domain" description="O-methyltransferase dimerisation" evidence="5">
    <location>
        <begin position="17"/>
        <end position="90"/>
    </location>
</feature>
<dbReference type="InterPro" id="IPR001077">
    <property type="entry name" value="COMT_C"/>
</dbReference>
<feature type="domain" description="O-methyltransferase C-terminal" evidence="4">
    <location>
        <begin position="160"/>
        <end position="291"/>
    </location>
</feature>
<comment type="caution">
    <text evidence="6">The sequence shown here is derived from an EMBL/GenBank/DDBJ whole genome shotgun (WGS) entry which is preliminary data.</text>
</comment>
<protein>
    <submittedName>
        <fullName evidence="6">Ubiquinone/menaquinone biosynthesis C-methylase UbiE</fullName>
    </submittedName>
</protein>
<dbReference type="PANTHER" id="PTHR43712">
    <property type="entry name" value="PUTATIVE (AFU_ORTHOLOGUE AFUA_4G14580)-RELATED"/>
    <property type="match status" value="1"/>
</dbReference>
<evidence type="ECO:0000259" key="5">
    <source>
        <dbReference type="Pfam" id="PF08100"/>
    </source>
</evidence>
<keyword evidence="1" id="KW-0489">Methyltransferase</keyword>
<dbReference type="InterPro" id="IPR012967">
    <property type="entry name" value="COMT_dimerisation"/>
</dbReference>
<name>A0ABT2EKK8_9BACT</name>
<evidence type="ECO:0000256" key="3">
    <source>
        <dbReference type="ARBA" id="ARBA00022691"/>
    </source>
</evidence>
<keyword evidence="7" id="KW-1185">Reference proteome</keyword>
<evidence type="ECO:0000313" key="6">
    <source>
        <dbReference type="EMBL" id="MCS3918477.1"/>
    </source>
</evidence>
<sequence length="330" mass="36634">MDLLNIEGIGEALDLLELCWQFRPVRVLMAGHQLGIFEMLRTPQTAAQVAKQCGTDPSMTERLLIACCALGIVQRDKGKFSLTKLGKDLLLPESPRYIGGILGHYENLWWFWTGLTEVVRTGKRESAPPAPREFADKWHEFWIWAMHGIAANGVGQWLASNLDLSDRKLLLDVGGGPGTYSVILCQRFPNLRAVIWDLPRTLAIAEEVIKRFGMQGRITLQVGDWNKDEFGTGYDCLLMSNILHGPSSQASMKLAKAFRALEPGGLLIVHDFLLNDEKTGPLPAALFNLMVGAYSVREMMTVIEDAGFKDVRLVAYLPKRGAGLITATRP</sequence>
<proteinExistence type="predicted"/>